<dbReference type="AlphaFoldDB" id="A0A1G2MDC7"/>
<evidence type="ECO:0000256" key="1">
    <source>
        <dbReference type="ARBA" id="ARBA00004370"/>
    </source>
</evidence>
<dbReference type="EMBL" id="MHRJ01000037">
    <property type="protein sequence ID" value="OHA21910.1"/>
    <property type="molecule type" value="Genomic_DNA"/>
</dbReference>
<sequence>MHYSPTQYAEALLDLAKESAPSKRHEMVRDFLSAMERNNALNLLPEVIQEFNRILDVREKIHAVSLWSAQHLSEAGIVRKLPFRSRIESIRDVRLGGGVIAEVDGLRVDNSIFGRLARVRQALR</sequence>
<evidence type="ECO:0000313" key="8">
    <source>
        <dbReference type="Proteomes" id="UP000176493"/>
    </source>
</evidence>
<keyword evidence="5" id="KW-0472">Membrane</keyword>
<keyword evidence="2" id="KW-0813">Transport</keyword>
<evidence type="ECO:0000256" key="4">
    <source>
        <dbReference type="ARBA" id="ARBA00023065"/>
    </source>
</evidence>
<comment type="caution">
    <text evidence="7">The sequence shown here is derived from an EMBL/GenBank/DDBJ whole genome shotgun (WGS) entry which is preliminary data.</text>
</comment>
<dbReference type="Pfam" id="PF00213">
    <property type="entry name" value="OSCP"/>
    <property type="match status" value="1"/>
</dbReference>
<gene>
    <name evidence="7" type="ORF">A2W52_03345</name>
</gene>
<proteinExistence type="predicted"/>
<evidence type="ECO:0000256" key="3">
    <source>
        <dbReference type="ARBA" id="ARBA00022781"/>
    </source>
</evidence>
<keyword evidence="3" id="KW-0375">Hydrogen ion transport</keyword>
<evidence type="ECO:0000256" key="6">
    <source>
        <dbReference type="ARBA" id="ARBA00023310"/>
    </source>
</evidence>
<dbReference type="GO" id="GO:0046933">
    <property type="term" value="F:proton-transporting ATP synthase activity, rotational mechanism"/>
    <property type="evidence" value="ECO:0007669"/>
    <property type="project" value="InterPro"/>
</dbReference>
<dbReference type="GO" id="GO:0016020">
    <property type="term" value="C:membrane"/>
    <property type="evidence" value="ECO:0007669"/>
    <property type="project" value="UniProtKB-SubCell"/>
</dbReference>
<evidence type="ECO:0000256" key="5">
    <source>
        <dbReference type="ARBA" id="ARBA00023136"/>
    </source>
</evidence>
<organism evidence="7 8">
    <name type="scientific">Candidatus Taylorbacteria bacterium RIFCSPHIGHO2_02_49_25</name>
    <dbReference type="NCBI Taxonomy" id="1802305"/>
    <lineage>
        <taxon>Bacteria</taxon>
        <taxon>Candidatus Tayloriibacteriota</taxon>
    </lineage>
</organism>
<accession>A0A1G2MDC7</accession>
<dbReference type="InterPro" id="IPR000711">
    <property type="entry name" value="ATPase_OSCP/dsu"/>
</dbReference>
<keyword evidence="6" id="KW-0066">ATP synthesis</keyword>
<evidence type="ECO:0000256" key="2">
    <source>
        <dbReference type="ARBA" id="ARBA00022448"/>
    </source>
</evidence>
<evidence type="ECO:0000313" key="7">
    <source>
        <dbReference type="EMBL" id="OHA21910.1"/>
    </source>
</evidence>
<name>A0A1G2MDC7_9BACT</name>
<comment type="subcellular location">
    <subcellularLocation>
        <location evidence="1">Membrane</location>
    </subcellularLocation>
</comment>
<reference evidence="7 8" key="1">
    <citation type="journal article" date="2016" name="Nat. Commun.">
        <title>Thousands of microbial genomes shed light on interconnected biogeochemical processes in an aquifer system.</title>
        <authorList>
            <person name="Anantharaman K."/>
            <person name="Brown C.T."/>
            <person name="Hug L.A."/>
            <person name="Sharon I."/>
            <person name="Castelle C.J."/>
            <person name="Probst A.J."/>
            <person name="Thomas B.C."/>
            <person name="Singh A."/>
            <person name="Wilkins M.J."/>
            <person name="Karaoz U."/>
            <person name="Brodie E.L."/>
            <person name="Williams K.H."/>
            <person name="Hubbard S.S."/>
            <person name="Banfield J.F."/>
        </authorList>
    </citation>
    <scope>NUCLEOTIDE SEQUENCE [LARGE SCALE GENOMIC DNA]</scope>
</reference>
<dbReference type="Proteomes" id="UP000176493">
    <property type="component" value="Unassembled WGS sequence"/>
</dbReference>
<keyword evidence="4" id="KW-0406">Ion transport</keyword>
<protein>
    <submittedName>
        <fullName evidence="7">Uncharacterized protein</fullName>
    </submittedName>
</protein>